<keyword evidence="3" id="KW-1185">Reference proteome</keyword>
<feature type="region of interest" description="Disordered" evidence="1">
    <location>
        <begin position="109"/>
        <end position="138"/>
    </location>
</feature>
<comment type="caution">
    <text evidence="2">The sequence shown here is derived from an EMBL/GenBank/DDBJ whole genome shotgun (WGS) entry which is preliminary data.</text>
</comment>
<gene>
    <name evidence="2" type="ORF">NQ317_015934</name>
</gene>
<feature type="region of interest" description="Disordered" evidence="1">
    <location>
        <begin position="1"/>
        <end position="36"/>
    </location>
</feature>
<evidence type="ECO:0000313" key="3">
    <source>
        <dbReference type="Proteomes" id="UP001162164"/>
    </source>
</evidence>
<protein>
    <submittedName>
        <fullName evidence="2">Uncharacterized protein</fullName>
    </submittedName>
</protein>
<sequence length="138" mass="15604">MDPLVNDNRKNGSSYSTFDKHQKTNEADQPDTSTSKTRRLCSFFSCECCKLYGSESKETVSDDIQSALDNYVQEIRSTPDCTKNKIIVPTEELLQHKVRLKCNNRTGTTRAANHEAKKKLIKSSCTNEEDHGSLLRAE</sequence>
<feature type="compositionally biased region" description="Basic and acidic residues" evidence="1">
    <location>
        <begin position="128"/>
        <end position="138"/>
    </location>
</feature>
<dbReference type="Proteomes" id="UP001162164">
    <property type="component" value="Unassembled WGS sequence"/>
</dbReference>
<evidence type="ECO:0000313" key="2">
    <source>
        <dbReference type="EMBL" id="KAJ8978320.1"/>
    </source>
</evidence>
<evidence type="ECO:0000256" key="1">
    <source>
        <dbReference type="SAM" id="MobiDB-lite"/>
    </source>
</evidence>
<feature type="non-terminal residue" evidence="2">
    <location>
        <position position="138"/>
    </location>
</feature>
<dbReference type="EMBL" id="JAPWTJ010000451">
    <property type="protein sequence ID" value="KAJ8978320.1"/>
    <property type="molecule type" value="Genomic_DNA"/>
</dbReference>
<name>A0ABQ9JM45_9CUCU</name>
<proteinExistence type="predicted"/>
<reference evidence="2" key="1">
    <citation type="journal article" date="2023" name="Insect Mol. Biol.">
        <title>Genome sequencing provides insights into the evolution of gene families encoding plant cell wall-degrading enzymes in longhorned beetles.</title>
        <authorList>
            <person name="Shin N.R."/>
            <person name="Okamura Y."/>
            <person name="Kirsch R."/>
            <person name="Pauchet Y."/>
        </authorList>
    </citation>
    <scope>NUCLEOTIDE SEQUENCE</scope>
    <source>
        <strain evidence="2">MMC_N1</strain>
    </source>
</reference>
<accession>A0ABQ9JM45</accession>
<organism evidence="2 3">
    <name type="scientific">Molorchus minor</name>
    <dbReference type="NCBI Taxonomy" id="1323400"/>
    <lineage>
        <taxon>Eukaryota</taxon>
        <taxon>Metazoa</taxon>
        <taxon>Ecdysozoa</taxon>
        <taxon>Arthropoda</taxon>
        <taxon>Hexapoda</taxon>
        <taxon>Insecta</taxon>
        <taxon>Pterygota</taxon>
        <taxon>Neoptera</taxon>
        <taxon>Endopterygota</taxon>
        <taxon>Coleoptera</taxon>
        <taxon>Polyphaga</taxon>
        <taxon>Cucujiformia</taxon>
        <taxon>Chrysomeloidea</taxon>
        <taxon>Cerambycidae</taxon>
        <taxon>Lamiinae</taxon>
        <taxon>Monochamini</taxon>
        <taxon>Molorchus</taxon>
    </lineage>
</organism>